<keyword evidence="3" id="KW-1185">Reference proteome</keyword>
<proteinExistence type="predicted"/>
<gene>
    <name evidence="2" type="ORF">KIW84_056948</name>
</gene>
<organism evidence="2 3">
    <name type="scientific">Pisum sativum</name>
    <name type="common">Garden pea</name>
    <name type="synonym">Lathyrus oleraceus</name>
    <dbReference type="NCBI Taxonomy" id="3888"/>
    <lineage>
        <taxon>Eukaryota</taxon>
        <taxon>Viridiplantae</taxon>
        <taxon>Streptophyta</taxon>
        <taxon>Embryophyta</taxon>
        <taxon>Tracheophyta</taxon>
        <taxon>Spermatophyta</taxon>
        <taxon>Magnoliopsida</taxon>
        <taxon>eudicotyledons</taxon>
        <taxon>Gunneridae</taxon>
        <taxon>Pentapetalae</taxon>
        <taxon>rosids</taxon>
        <taxon>fabids</taxon>
        <taxon>Fabales</taxon>
        <taxon>Fabaceae</taxon>
        <taxon>Papilionoideae</taxon>
        <taxon>50 kb inversion clade</taxon>
        <taxon>NPAAA clade</taxon>
        <taxon>Hologalegina</taxon>
        <taxon>IRL clade</taxon>
        <taxon>Fabeae</taxon>
        <taxon>Lathyrus</taxon>
    </lineage>
</organism>
<evidence type="ECO:0000256" key="1">
    <source>
        <dbReference type="SAM" id="MobiDB-lite"/>
    </source>
</evidence>
<evidence type="ECO:0000313" key="3">
    <source>
        <dbReference type="Proteomes" id="UP001058974"/>
    </source>
</evidence>
<protein>
    <recommendedName>
        <fullName evidence="4">Zinc finger PMZ-type domain-containing protein</fullName>
    </recommendedName>
</protein>
<evidence type="ECO:0000313" key="2">
    <source>
        <dbReference type="EMBL" id="KAI5412079.1"/>
    </source>
</evidence>
<sequence length="117" mass="14355">MKRMSSEHVFEVRQLENPVDKFAVNLKKHLYSCRRWKLTSLPCVHALSTMKSRNHKVDDYILEYYRKSRYMAVYKHVIYLVNGSNMWVRTEYHDSQPSKYKKMLERSNKMRDFEQRD</sequence>
<dbReference type="EMBL" id="JAMSHJ010000005">
    <property type="protein sequence ID" value="KAI5412079.1"/>
    <property type="molecule type" value="Genomic_DNA"/>
</dbReference>
<comment type="caution">
    <text evidence="2">The sequence shown here is derived from an EMBL/GenBank/DDBJ whole genome shotgun (WGS) entry which is preliminary data.</text>
</comment>
<dbReference type="AlphaFoldDB" id="A0A9D4WZQ0"/>
<name>A0A9D4WZQ0_PEA</name>
<reference evidence="2 3" key="1">
    <citation type="journal article" date="2022" name="Nat. Genet.">
        <title>Improved pea reference genome and pan-genome highlight genomic features and evolutionary characteristics.</title>
        <authorList>
            <person name="Yang T."/>
            <person name="Liu R."/>
            <person name="Luo Y."/>
            <person name="Hu S."/>
            <person name="Wang D."/>
            <person name="Wang C."/>
            <person name="Pandey M.K."/>
            <person name="Ge S."/>
            <person name="Xu Q."/>
            <person name="Li N."/>
            <person name="Li G."/>
            <person name="Huang Y."/>
            <person name="Saxena R.K."/>
            <person name="Ji Y."/>
            <person name="Li M."/>
            <person name="Yan X."/>
            <person name="He Y."/>
            <person name="Liu Y."/>
            <person name="Wang X."/>
            <person name="Xiang C."/>
            <person name="Varshney R.K."/>
            <person name="Ding H."/>
            <person name="Gao S."/>
            <person name="Zong X."/>
        </authorList>
    </citation>
    <scope>NUCLEOTIDE SEQUENCE [LARGE SCALE GENOMIC DNA]</scope>
    <source>
        <strain evidence="2 3">cv. Zhongwan 6</strain>
    </source>
</reference>
<dbReference type="Proteomes" id="UP001058974">
    <property type="component" value="Chromosome 5"/>
</dbReference>
<dbReference type="Gramene" id="Psat05G0694800-T2">
    <property type="protein sequence ID" value="KAI5412079.1"/>
    <property type="gene ID" value="KIW84_056948"/>
</dbReference>
<evidence type="ECO:0008006" key="4">
    <source>
        <dbReference type="Google" id="ProtNLM"/>
    </source>
</evidence>
<feature type="region of interest" description="Disordered" evidence="1">
    <location>
        <begin position="96"/>
        <end position="117"/>
    </location>
</feature>
<accession>A0A9D4WZQ0</accession>